<keyword evidence="2" id="KW-1185">Reference proteome</keyword>
<protein>
    <submittedName>
        <fullName evidence="1">Uncharacterized protein</fullName>
    </submittedName>
</protein>
<name>A0A1I3YFJ4_9ACTN</name>
<dbReference type="EMBL" id="FOSG01000005">
    <property type="protein sequence ID" value="SFK30523.1"/>
    <property type="molecule type" value="Genomic_DNA"/>
</dbReference>
<dbReference type="AlphaFoldDB" id="A0A1I3YFJ4"/>
<dbReference type="Proteomes" id="UP000198928">
    <property type="component" value="Unassembled WGS sequence"/>
</dbReference>
<evidence type="ECO:0000313" key="1">
    <source>
        <dbReference type="EMBL" id="SFK30523.1"/>
    </source>
</evidence>
<accession>A0A1I3YFJ4</accession>
<sequence length="92" mass="10411">MLSRTYRCQATASTPDDGRTFPLGTHAAGSPRLALRWLRQRARHISDQLDPPAARPVLAWLHDDQAHEHALEAVVFPRVMGAFPLVRYRWGV</sequence>
<proteinExistence type="predicted"/>
<gene>
    <name evidence="1" type="ORF">SAMN05192584_10541</name>
</gene>
<evidence type="ECO:0000313" key="2">
    <source>
        <dbReference type="Proteomes" id="UP000198928"/>
    </source>
</evidence>
<organism evidence="1 2">
    <name type="scientific">Streptomyces pini</name>
    <dbReference type="NCBI Taxonomy" id="1520580"/>
    <lineage>
        <taxon>Bacteria</taxon>
        <taxon>Bacillati</taxon>
        <taxon>Actinomycetota</taxon>
        <taxon>Actinomycetes</taxon>
        <taxon>Kitasatosporales</taxon>
        <taxon>Streptomycetaceae</taxon>
        <taxon>Streptomyces</taxon>
    </lineage>
</organism>
<reference evidence="2" key="1">
    <citation type="submission" date="2016-10" db="EMBL/GenBank/DDBJ databases">
        <authorList>
            <person name="Varghese N."/>
            <person name="Submissions S."/>
        </authorList>
    </citation>
    <scope>NUCLEOTIDE SEQUENCE [LARGE SCALE GENOMIC DNA]</scope>
    <source>
        <strain evidence="2">PL19</strain>
    </source>
</reference>